<evidence type="ECO:0000313" key="2">
    <source>
        <dbReference type="WBParaSite" id="ES5_v2.g19269.t1"/>
    </source>
</evidence>
<proteinExistence type="predicted"/>
<name>A0AC34FQ21_9BILA</name>
<sequence length="450" mass="50904">MQRKKQKGISQVSSPSVQTTLKDSNVARNVNMIDLKTFVLAIGLRIITALFLTDYLARSPEFVTPWNSFKRIKEAVHMIDEYKISPYDGDSFHLMPLFLKVVGPFTYLSQAYIVLSIAMDIIAGVVLQFAAQTYLRRQIGIIEIDAERYSKYVALMYLFNPMTIGSCAIGSISTLSNLIIALFIKTLFNKQITLASICAPVAIFIYPYYLVLLAPLIVAAENQRLITTSIVFASTGTLFVFNCLIEHATKFLPDTLGFFWNVPDLSPNVGVFWYFFVFIFDQYRQFFQWTFQLTAILPAIPLAMTLKKEPAVLVFACLGHVAVLSSYPSYAEAAILLSMYPMFPKLLRYSRYTLIGFGSIVASFVLSPIMWRMWMITGSGNANFYFAIIIVYVVALSFLIVDIMYNYARFEFSEQCAKEGILNPEKIPEEFAIQGVIPFIPGVETHLKLL</sequence>
<reference evidence="2" key="1">
    <citation type="submission" date="2022-11" db="UniProtKB">
        <authorList>
            <consortium name="WormBaseParasite"/>
        </authorList>
    </citation>
    <scope>IDENTIFICATION</scope>
</reference>
<protein>
    <submittedName>
        <fullName evidence="2">GPI transamidase component PIG-U</fullName>
    </submittedName>
</protein>
<organism evidence="1 2">
    <name type="scientific">Panagrolaimus sp. ES5</name>
    <dbReference type="NCBI Taxonomy" id="591445"/>
    <lineage>
        <taxon>Eukaryota</taxon>
        <taxon>Metazoa</taxon>
        <taxon>Ecdysozoa</taxon>
        <taxon>Nematoda</taxon>
        <taxon>Chromadorea</taxon>
        <taxon>Rhabditida</taxon>
        <taxon>Tylenchina</taxon>
        <taxon>Panagrolaimomorpha</taxon>
        <taxon>Panagrolaimoidea</taxon>
        <taxon>Panagrolaimidae</taxon>
        <taxon>Panagrolaimus</taxon>
    </lineage>
</organism>
<dbReference type="WBParaSite" id="ES5_v2.g19269.t1">
    <property type="protein sequence ID" value="ES5_v2.g19269.t1"/>
    <property type="gene ID" value="ES5_v2.g19269"/>
</dbReference>
<dbReference type="Proteomes" id="UP000887579">
    <property type="component" value="Unplaced"/>
</dbReference>
<evidence type="ECO:0000313" key="1">
    <source>
        <dbReference type="Proteomes" id="UP000887579"/>
    </source>
</evidence>
<accession>A0AC34FQ21</accession>